<organism evidence="1 2">
    <name type="scientific">Streptomyces lividans 1326</name>
    <dbReference type="NCBI Taxonomy" id="1200984"/>
    <lineage>
        <taxon>Bacteria</taxon>
        <taxon>Bacillati</taxon>
        <taxon>Actinomycetota</taxon>
        <taxon>Actinomycetes</taxon>
        <taxon>Kitasatosporales</taxon>
        <taxon>Streptomycetaceae</taxon>
        <taxon>Streptomyces</taxon>
    </lineage>
</organism>
<dbReference type="EMBL" id="CM001889">
    <property type="protein sequence ID" value="EOY45934.1"/>
    <property type="molecule type" value="Genomic_DNA"/>
</dbReference>
<protein>
    <submittedName>
        <fullName evidence="1">Uncharacterized protein</fullName>
    </submittedName>
</protein>
<dbReference type="AlphaFoldDB" id="A0A7U9DL24"/>
<reference evidence="2" key="1">
    <citation type="journal article" date="2013" name="Genome Biol. Evol.">
        <title>The genome sequence of Streptomyces lividans 66 reveals a novel tRNA-dependent peptide biosynthetic system within a metal-related genomic island.</title>
        <authorList>
            <person name="Cruz-Morales P."/>
            <person name="Vijgenboom E."/>
            <person name="Iruegas-Bocardo F."/>
            <person name="Girard G."/>
            <person name="Yanez-Guerra L.A."/>
            <person name="Ramos-Aboites H.E."/>
            <person name="Pernodet J.L."/>
            <person name="Anne J."/>
            <person name="van Wezel G.P."/>
            <person name="Barona-Gomez F."/>
        </authorList>
    </citation>
    <scope>NUCLEOTIDE SEQUENCE [LARGE SCALE GENOMIC DNA]</scope>
    <source>
        <strain evidence="2">1326</strain>
    </source>
</reference>
<gene>
    <name evidence="1" type="ORF">SLI_1217</name>
</gene>
<evidence type="ECO:0000313" key="1">
    <source>
        <dbReference type="EMBL" id="EOY45934.1"/>
    </source>
</evidence>
<sequence length="46" mass="4983">MPRALGAASRHERLHLADELPGTARQSAFARQQFLADHDAVGGGLW</sequence>
<evidence type="ECO:0000313" key="2">
    <source>
        <dbReference type="Proteomes" id="UP000014062"/>
    </source>
</evidence>
<name>A0A7U9DL24_STRLI</name>
<dbReference type="Proteomes" id="UP000014062">
    <property type="component" value="Chromosome"/>
</dbReference>
<accession>A0A7U9DL24</accession>
<proteinExistence type="predicted"/>